<gene>
    <name evidence="3" type="ORF">CWATWH0003_0218</name>
</gene>
<evidence type="ECO:0000313" key="3">
    <source>
        <dbReference type="EMBL" id="EHJ15119.1"/>
    </source>
</evidence>
<dbReference type="Proteomes" id="UP000003477">
    <property type="component" value="Unassembled WGS sequence"/>
</dbReference>
<dbReference type="AlphaFoldDB" id="G5IY63"/>
<dbReference type="PANTHER" id="PTHR33755">
    <property type="entry name" value="TOXIN PARE1-RELATED"/>
    <property type="match status" value="1"/>
</dbReference>
<dbReference type="PANTHER" id="PTHR33755:SF6">
    <property type="entry name" value="PLASMID STABILIZATION SYSTEM PROTEIN"/>
    <property type="match status" value="1"/>
</dbReference>
<sequence>MSKYSLSQEAIHDLDEISSYFAQVSIEAGERFVKRFADKCRNLIKFPSMGRSYSEIMPSLRGVPLDGYIILYQVKGEEIEVVRVVSGYRDLDSLFSNEEES</sequence>
<name>G5IY63_CROWT</name>
<reference evidence="3 4" key="1">
    <citation type="journal article" date="2011" name="Front. Microbiol.">
        <title>Two Strains of Crocosphaera watsonii with Highly Conserved Genomes are Distinguished by Strain-Specific Features.</title>
        <authorList>
            <person name="Bench S.R."/>
            <person name="Ilikchyan I.N."/>
            <person name="Tripp H.J."/>
            <person name="Zehr J.P."/>
        </authorList>
    </citation>
    <scope>NUCLEOTIDE SEQUENCE [LARGE SCALE GENOMIC DNA]</scope>
    <source>
        <strain evidence="3 4">WH 0003</strain>
    </source>
</reference>
<dbReference type="EMBL" id="AESD01000032">
    <property type="protein sequence ID" value="EHJ15119.1"/>
    <property type="molecule type" value="Genomic_DNA"/>
</dbReference>
<dbReference type="InterPro" id="IPR007712">
    <property type="entry name" value="RelE/ParE_toxin"/>
</dbReference>
<dbReference type="GeneID" id="88764181"/>
<dbReference type="RefSeq" id="WP_007303277.1">
    <property type="nucleotide sequence ID" value="NZ_AESD01000032.1"/>
</dbReference>
<keyword evidence="2" id="KW-1277">Toxin-antitoxin system</keyword>
<proteinExistence type="inferred from homology"/>
<comment type="caution">
    <text evidence="3">The sequence shown here is derived from an EMBL/GenBank/DDBJ whole genome shotgun (WGS) entry which is preliminary data.</text>
</comment>
<evidence type="ECO:0000256" key="2">
    <source>
        <dbReference type="ARBA" id="ARBA00022649"/>
    </source>
</evidence>
<comment type="similarity">
    <text evidence="1">Belongs to the RelE toxin family.</text>
</comment>
<dbReference type="Pfam" id="PF05016">
    <property type="entry name" value="ParE_toxin"/>
    <property type="match status" value="1"/>
</dbReference>
<dbReference type="PATRIC" id="fig|423471.3.peg.203"/>
<protein>
    <submittedName>
        <fullName evidence="3">Plasmid stabilization system</fullName>
    </submittedName>
</protein>
<dbReference type="InterPro" id="IPR051803">
    <property type="entry name" value="TA_system_RelE-like_toxin"/>
</dbReference>
<evidence type="ECO:0000313" key="4">
    <source>
        <dbReference type="Proteomes" id="UP000003477"/>
    </source>
</evidence>
<accession>G5IY63</accession>
<dbReference type="InterPro" id="IPR035093">
    <property type="entry name" value="RelE/ParE_toxin_dom_sf"/>
</dbReference>
<evidence type="ECO:0000256" key="1">
    <source>
        <dbReference type="ARBA" id="ARBA00006226"/>
    </source>
</evidence>
<organism evidence="3 4">
    <name type="scientific">Crocosphaera watsonii WH 0003</name>
    <dbReference type="NCBI Taxonomy" id="423471"/>
    <lineage>
        <taxon>Bacteria</taxon>
        <taxon>Bacillati</taxon>
        <taxon>Cyanobacteriota</taxon>
        <taxon>Cyanophyceae</taxon>
        <taxon>Oscillatoriophycideae</taxon>
        <taxon>Chroococcales</taxon>
        <taxon>Aphanothecaceae</taxon>
        <taxon>Crocosphaera</taxon>
    </lineage>
</organism>
<dbReference type="Gene3D" id="3.30.2310.20">
    <property type="entry name" value="RelE-like"/>
    <property type="match status" value="1"/>
</dbReference>